<evidence type="ECO:0000259" key="1">
    <source>
        <dbReference type="Pfam" id="PF12867"/>
    </source>
</evidence>
<proteinExistence type="predicted"/>
<protein>
    <recommendedName>
        <fullName evidence="1">DinB-like domain-containing protein</fullName>
    </recommendedName>
</protein>
<dbReference type="EMBL" id="BCNV01000005">
    <property type="protein sequence ID" value="GAS84143.1"/>
    <property type="molecule type" value="Genomic_DNA"/>
</dbReference>
<dbReference type="Gene3D" id="1.20.120.450">
    <property type="entry name" value="dinb family like domain"/>
    <property type="match status" value="1"/>
</dbReference>
<name>A0A100VQE1_PAEAM</name>
<feature type="domain" description="DinB-like" evidence="1">
    <location>
        <begin position="46"/>
        <end position="146"/>
    </location>
</feature>
<dbReference type="SUPFAM" id="SSF109854">
    <property type="entry name" value="DinB/YfiT-like putative metalloenzymes"/>
    <property type="match status" value="1"/>
</dbReference>
<gene>
    <name evidence="2" type="ORF">PAHA3_4246</name>
</gene>
<dbReference type="InterPro" id="IPR024775">
    <property type="entry name" value="DinB-like"/>
</dbReference>
<evidence type="ECO:0000313" key="3">
    <source>
        <dbReference type="Proteomes" id="UP000069697"/>
    </source>
</evidence>
<reference evidence="3" key="2">
    <citation type="submission" date="2016-01" db="EMBL/GenBank/DDBJ databases">
        <title>Draft Genome Sequence of Paenibacillus amylolyticus Heshi-A3 that Was Isolated from Fermented Rice Bran with Aging Salted Mackerel, Which Was Named Heshiko as Traditional Fermented Seafood in Japan.</title>
        <authorList>
            <person name="Akuzawa S."/>
            <person name="Nakagawa J."/>
            <person name="Kanekatsu T."/>
            <person name="Kubota E."/>
            <person name="Ohtake R."/>
            <person name="Suzuki T."/>
            <person name="Kanesaki Y."/>
        </authorList>
    </citation>
    <scope>NUCLEOTIDE SEQUENCE [LARGE SCALE GENOMIC DNA]</scope>
    <source>
        <strain evidence="3">Heshi-A3</strain>
    </source>
</reference>
<evidence type="ECO:0000313" key="2">
    <source>
        <dbReference type="EMBL" id="GAS84143.1"/>
    </source>
</evidence>
<dbReference type="InterPro" id="IPR034660">
    <property type="entry name" value="DinB/YfiT-like"/>
</dbReference>
<reference evidence="2 3" key="1">
    <citation type="journal article" date="2016" name="Genome Announc.">
        <title>Draft Genome Sequence of Paenibacillus amylolyticus Heshi-A3, Isolated from Fermented Rice Bran in a Japanese Fermented Seafood Dish.</title>
        <authorList>
            <person name="Akuzawa S."/>
            <person name="Nagaoka J."/>
            <person name="Kanekatsu M."/>
            <person name="Kubota E."/>
            <person name="Ohtake R."/>
            <person name="Suzuki T."/>
            <person name="Kanesaki Y."/>
        </authorList>
    </citation>
    <scope>NUCLEOTIDE SEQUENCE [LARGE SCALE GENOMIC DNA]</scope>
    <source>
        <strain evidence="2 3">Heshi-A3</strain>
    </source>
</reference>
<organism evidence="2 3">
    <name type="scientific">Paenibacillus amylolyticus</name>
    <dbReference type="NCBI Taxonomy" id="1451"/>
    <lineage>
        <taxon>Bacteria</taxon>
        <taxon>Bacillati</taxon>
        <taxon>Bacillota</taxon>
        <taxon>Bacilli</taxon>
        <taxon>Bacillales</taxon>
        <taxon>Paenibacillaceae</taxon>
        <taxon>Paenibacillus</taxon>
    </lineage>
</organism>
<dbReference type="Proteomes" id="UP000069697">
    <property type="component" value="Unassembled WGS sequence"/>
</dbReference>
<sequence>MSDANHSFGQALVKSLVGERGHIRIARALPDIDITLAARTHDAMPYTIYQLVKHMHYWQQFMLEHLEGRKPQLPANVSESWPEEKGPQDKATWQADIQAFLDGVDQAVAIAETAQLDDALLYFPGETKAGLLRNIASHNSYHLGEIVLLRRFYGAWPPPGGGFPA</sequence>
<comment type="caution">
    <text evidence="2">The sequence shown here is derived from an EMBL/GenBank/DDBJ whole genome shotgun (WGS) entry which is preliminary data.</text>
</comment>
<dbReference type="RefSeq" id="WP_062836592.1">
    <property type="nucleotide sequence ID" value="NZ_BCNV01000005.1"/>
</dbReference>
<dbReference type="AlphaFoldDB" id="A0A100VQE1"/>
<dbReference type="Pfam" id="PF12867">
    <property type="entry name" value="DinB_2"/>
    <property type="match status" value="1"/>
</dbReference>
<accession>A0A100VQE1</accession>